<dbReference type="Gene3D" id="3.40.570.10">
    <property type="entry name" value="Extracellular Endonuclease, subunit A"/>
    <property type="match status" value="1"/>
</dbReference>
<dbReference type="AlphaFoldDB" id="A0A0F4LN46"/>
<keyword evidence="3" id="KW-1185">Reference proteome</keyword>
<sequence length="280" mass="32227">MKHKNSTAFLIALIFVSGLLNFSQYHSNRFVSTGIKKTNVNTIQESKKQDAKYNQANVLSTLDYKSGSAPVVKLNDDKPFFTIKDFDTCRIHYEKLDNQNRVKGATAYLSKNNLGTSKSRHYQHWIPTGWHNNPKQIHGNRVYPVNRGHLIAYTLSFNLDKQGNYDPGEMGSEDNPYNLFTQTAFSNQTLMQETENMVRQSLETNHKVIYKVKPIFRNDELMARGVWVQAASTDNSMHFNRYIFNIEPYISFNYSTGQSHIDSGMFIKNNSDNDEKEKGL</sequence>
<dbReference type="PATRIC" id="fig|1218492.5.peg.10"/>
<dbReference type="RefSeq" id="WP_052725274.1">
    <property type="nucleotide sequence ID" value="NZ_JBHSZT010000002.1"/>
</dbReference>
<dbReference type="OrthoDB" id="9783680at2"/>
<dbReference type="InterPro" id="IPR044929">
    <property type="entry name" value="DNA/RNA_non-sp_Endonuclease_sf"/>
</dbReference>
<dbReference type="InterPro" id="IPR044927">
    <property type="entry name" value="Endonuclea_NS_2"/>
</dbReference>
<feature type="domain" description="DNA/RNA non-specific endonuclease/pyrophosphatase/phosphodiesterase" evidence="1">
    <location>
        <begin position="89"/>
        <end position="261"/>
    </location>
</feature>
<dbReference type="SMART" id="SM00892">
    <property type="entry name" value="Endonuclease_NS"/>
    <property type="match status" value="1"/>
</dbReference>
<dbReference type="GO" id="GO:0003676">
    <property type="term" value="F:nucleic acid binding"/>
    <property type="evidence" value="ECO:0007669"/>
    <property type="project" value="InterPro"/>
</dbReference>
<dbReference type="Proteomes" id="UP000033558">
    <property type="component" value="Plasmid pBin4p1"/>
</dbReference>
<comment type="caution">
    <text evidence="2">The sequence shown here is derived from an EMBL/GenBank/DDBJ whole genome shotgun (WGS) entry which is preliminary data.</text>
</comment>
<name>A0A0F4LN46_9LACO</name>
<geneLocation type="plasmid" evidence="2">
    <name>pBin4p1</name>
</geneLocation>
<keyword evidence="2" id="KW-0614">Plasmid</keyword>
<dbReference type="HOGENOM" id="CLU_054350_3_0_9"/>
<gene>
    <name evidence="2" type="ORF">JG30_12190</name>
</gene>
<dbReference type="EMBL" id="JXJQ01000021">
    <property type="protein sequence ID" value="KJY59728.1"/>
    <property type="molecule type" value="Genomic_DNA"/>
</dbReference>
<evidence type="ECO:0000313" key="3">
    <source>
        <dbReference type="Proteomes" id="UP000033558"/>
    </source>
</evidence>
<dbReference type="InterPro" id="IPR001604">
    <property type="entry name" value="Endo_G_ENPP1-like_dom"/>
</dbReference>
<protein>
    <submittedName>
        <fullName evidence="2">DNA-entry nuclease (Competence-specific nuclease)</fullName>
    </submittedName>
</protein>
<evidence type="ECO:0000259" key="1">
    <source>
        <dbReference type="SMART" id="SM00892"/>
    </source>
</evidence>
<dbReference type="Pfam" id="PF13930">
    <property type="entry name" value="Endonuclea_NS_2"/>
    <property type="match status" value="1"/>
</dbReference>
<dbReference type="GO" id="GO:0046872">
    <property type="term" value="F:metal ion binding"/>
    <property type="evidence" value="ECO:0007669"/>
    <property type="project" value="InterPro"/>
</dbReference>
<accession>A0A0F4LN46</accession>
<dbReference type="GO" id="GO:0016787">
    <property type="term" value="F:hydrolase activity"/>
    <property type="evidence" value="ECO:0007669"/>
    <property type="project" value="InterPro"/>
</dbReference>
<organism evidence="2 3">
    <name type="scientific">Bombilactobacillus mellifer</name>
    <dbReference type="NCBI Taxonomy" id="1218492"/>
    <lineage>
        <taxon>Bacteria</taxon>
        <taxon>Bacillati</taxon>
        <taxon>Bacillota</taxon>
        <taxon>Bacilli</taxon>
        <taxon>Lactobacillales</taxon>
        <taxon>Lactobacillaceae</taxon>
        <taxon>Bombilactobacillus</taxon>
    </lineage>
</organism>
<proteinExistence type="predicted"/>
<evidence type="ECO:0000313" key="2">
    <source>
        <dbReference type="EMBL" id="KJY59728.1"/>
    </source>
</evidence>
<reference evidence="2 3" key="1">
    <citation type="submission" date="2015-01" db="EMBL/GenBank/DDBJ databases">
        <title>Comparative genomics of the lactic acid bacteria isolated from the honey bee gut.</title>
        <authorList>
            <person name="Ellegaard K.M."/>
            <person name="Tamarit D."/>
            <person name="Javelind E."/>
            <person name="Olofsson T."/>
            <person name="Andersson S.G."/>
            <person name="Vasquez A."/>
        </authorList>
    </citation>
    <scope>NUCLEOTIDE SEQUENCE [LARGE SCALE GENOMIC DNA]</scope>
    <source>
        <strain evidence="2 3">Bin4</strain>
        <plasmid evidence="2">pBin4p1</plasmid>
    </source>
</reference>